<evidence type="ECO:0000259" key="1">
    <source>
        <dbReference type="PROSITE" id="PS51750"/>
    </source>
</evidence>
<dbReference type="AlphaFoldDB" id="A0A841GGI6"/>
<dbReference type="Proteomes" id="UP000585721">
    <property type="component" value="Unassembled WGS sequence"/>
</dbReference>
<protein>
    <submittedName>
        <fullName evidence="2">Prophage antirepressor-like protein</fullName>
    </submittedName>
</protein>
<dbReference type="PANTHER" id="PTHR36180">
    <property type="entry name" value="DNA-BINDING PROTEIN-RELATED-RELATED"/>
    <property type="match status" value="1"/>
</dbReference>
<reference evidence="2 3" key="1">
    <citation type="submission" date="2020-08" db="EMBL/GenBank/DDBJ databases">
        <title>Genomic Encyclopedia of Type Strains, Phase IV (KMG-IV): sequencing the most valuable type-strain genomes for metagenomic binning, comparative biology and taxonomic classification.</title>
        <authorList>
            <person name="Goeker M."/>
        </authorList>
    </citation>
    <scope>NUCLEOTIDE SEQUENCE [LARGE SCALE GENOMIC DNA]</scope>
    <source>
        <strain evidence="2 3">DSM 22975</strain>
    </source>
</reference>
<comment type="caution">
    <text evidence="2">The sequence shown here is derived from an EMBL/GenBank/DDBJ whole genome shotgun (WGS) entry which is preliminary data.</text>
</comment>
<dbReference type="RefSeq" id="WP_188025268.1">
    <property type="nucleotide sequence ID" value="NZ_JACHGR010000001.1"/>
</dbReference>
<dbReference type="InterPro" id="IPR003497">
    <property type="entry name" value="BRO_N_domain"/>
</dbReference>
<gene>
    <name evidence="2" type="ORF">HNR75_000330</name>
</gene>
<keyword evidence="3" id="KW-1185">Reference proteome</keyword>
<dbReference type="PROSITE" id="PS51750">
    <property type="entry name" value="BRO_N"/>
    <property type="match status" value="1"/>
</dbReference>
<sequence length="255" mass="29292">MNIIPFNFESKQIRVVEINNDPWFVATDIASILEYRDAHDMTRILDDDEKGTQIVRTLGGEQSVSVINESGLYSAILRSRKPEAKAFKKWVTSDVLPSIRKTGSYSAAELSRKDLALMIVQAEEEKEALLLINKQQEEEISQLHTLFNEGMTPSQFVKKLNGVNCQKVNEFLLDKNWLRHDKHGWRVNSYARDKYLTEKETKITPEDKPSFIKYQPTLLRAGAVRLFDLYAKGKLPMKKTWDGLFTHDKSIEVAA</sequence>
<dbReference type="SMART" id="SM01040">
    <property type="entry name" value="Bro-N"/>
    <property type="match status" value="1"/>
</dbReference>
<proteinExistence type="predicted"/>
<dbReference type="EMBL" id="JACHGR010000001">
    <property type="protein sequence ID" value="MBB6054465.1"/>
    <property type="molecule type" value="Genomic_DNA"/>
</dbReference>
<dbReference type="PANTHER" id="PTHR36180:SF2">
    <property type="entry name" value="BRO FAMILY PROTEIN"/>
    <property type="match status" value="1"/>
</dbReference>
<name>A0A841GGI6_9GAMM</name>
<feature type="domain" description="Bro-N" evidence="1">
    <location>
        <begin position="1"/>
        <end position="103"/>
    </location>
</feature>
<evidence type="ECO:0000313" key="2">
    <source>
        <dbReference type="EMBL" id="MBB6054465.1"/>
    </source>
</evidence>
<dbReference type="Pfam" id="PF02498">
    <property type="entry name" value="Bro-N"/>
    <property type="match status" value="1"/>
</dbReference>
<accession>A0A841GGI6</accession>
<evidence type="ECO:0000313" key="3">
    <source>
        <dbReference type="Proteomes" id="UP000585721"/>
    </source>
</evidence>
<organism evidence="2 3">
    <name type="scientific">Tolumonas osonensis</name>
    <dbReference type="NCBI Taxonomy" id="675874"/>
    <lineage>
        <taxon>Bacteria</taxon>
        <taxon>Pseudomonadati</taxon>
        <taxon>Pseudomonadota</taxon>
        <taxon>Gammaproteobacteria</taxon>
        <taxon>Aeromonadales</taxon>
        <taxon>Aeromonadaceae</taxon>
        <taxon>Tolumonas</taxon>
    </lineage>
</organism>